<evidence type="ECO:0000313" key="10">
    <source>
        <dbReference type="EMBL" id="GAD31962.1"/>
    </source>
</evidence>
<keyword evidence="3" id="KW-0808">Transferase</keyword>
<feature type="domain" description="Sulfatase N-terminal" evidence="9">
    <location>
        <begin position="193"/>
        <end position="458"/>
    </location>
</feature>
<dbReference type="PANTHER" id="PTHR30443:SF4">
    <property type="entry name" value="PHOSPHOETHANOLAMINE TRANSFERASE OPGE-RELATED"/>
    <property type="match status" value="1"/>
</dbReference>
<comment type="subcellular location">
    <subcellularLocation>
        <location evidence="1">Cell membrane</location>
        <topology evidence="1">Multi-pass membrane protein</topology>
    </subcellularLocation>
</comment>
<feature type="transmembrane region" description="Helical" evidence="8">
    <location>
        <begin position="139"/>
        <end position="157"/>
    </location>
</feature>
<keyword evidence="4 8" id="KW-0812">Transmembrane</keyword>
<feature type="transmembrane region" description="Helical" evidence="8">
    <location>
        <begin position="14"/>
        <end position="33"/>
    </location>
</feature>
<name>V5H4I9_PHOLE</name>
<evidence type="ECO:0000256" key="6">
    <source>
        <dbReference type="ARBA" id="ARBA00023136"/>
    </source>
</evidence>
<keyword evidence="5 8" id="KW-1133">Transmembrane helix</keyword>
<evidence type="ECO:0000256" key="8">
    <source>
        <dbReference type="SAM" id="Phobius"/>
    </source>
</evidence>
<evidence type="ECO:0000313" key="11">
    <source>
        <dbReference type="Proteomes" id="UP000030675"/>
    </source>
</evidence>
<proteinExistence type="inferred from homology"/>
<feature type="transmembrane region" description="Helical" evidence="8">
    <location>
        <begin position="63"/>
        <end position="82"/>
    </location>
</feature>
<comment type="similarity">
    <text evidence="7">Belongs to the phosphoethanolamine transferase family.</text>
</comment>
<evidence type="ECO:0000256" key="1">
    <source>
        <dbReference type="ARBA" id="ARBA00004651"/>
    </source>
</evidence>
<reference evidence="11" key="1">
    <citation type="submission" date="2012-12" db="EMBL/GenBank/DDBJ databases">
        <title>Genome Sequence of Photobacterium leiognathi lrivu.4.1.</title>
        <authorList>
            <person name="Urbanczyk H."/>
            <person name="Ogura Y."/>
            <person name="Hayashi T."/>
            <person name="Dunlap P.V."/>
        </authorList>
    </citation>
    <scope>NUCLEOTIDE SEQUENCE [LARGE SCALE GENOMIC DNA]</scope>
    <source>
        <strain evidence="11">lrivu.4.1</strain>
    </source>
</reference>
<evidence type="ECO:0000256" key="3">
    <source>
        <dbReference type="ARBA" id="ARBA00022679"/>
    </source>
</evidence>
<evidence type="ECO:0000256" key="7">
    <source>
        <dbReference type="ARBA" id="ARBA00038481"/>
    </source>
</evidence>
<dbReference type="SUPFAM" id="SSF53649">
    <property type="entry name" value="Alkaline phosphatase-like"/>
    <property type="match status" value="1"/>
</dbReference>
<dbReference type="GO" id="GO:0016776">
    <property type="term" value="F:phosphotransferase activity, phosphate group as acceptor"/>
    <property type="evidence" value="ECO:0007669"/>
    <property type="project" value="TreeGrafter"/>
</dbReference>
<dbReference type="InterPro" id="IPR058130">
    <property type="entry name" value="PEA_transf_C"/>
</dbReference>
<keyword evidence="2" id="KW-1003">Cell membrane</keyword>
<dbReference type="GO" id="GO:0009244">
    <property type="term" value="P:lipopolysaccharide core region biosynthetic process"/>
    <property type="evidence" value="ECO:0007669"/>
    <property type="project" value="TreeGrafter"/>
</dbReference>
<dbReference type="Gene3D" id="3.40.720.10">
    <property type="entry name" value="Alkaline Phosphatase, subunit A"/>
    <property type="match status" value="1"/>
</dbReference>
<dbReference type="InterPro" id="IPR000917">
    <property type="entry name" value="Sulfatase_N"/>
</dbReference>
<protein>
    <submittedName>
        <fullName evidence="10">Division cell wall protein</fullName>
    </submittedName>
</protein>
<dbReference type="CDD" id="cd16017">
    <property type="entry name" value="LptA"/>
    <property type="match status" value="1"/>
</dbReference>
<dbReference type="InterPro" id="IPR040423">
    <property type="entry name" value="PEA_transferase"/>
</dbReference>
<feature type="transmembrane region" description="Helical" evidence="8">
    <location>
        <begin position="39"/>
        <end position="56"/>
    </location>
</feature>
<dbReference type="Pfam" id="PF00884">
    <property type="entry name" value="Sulfatase"/>
    <property type="match status" value="1"/>
</dbReference>
<dbReference type="InterPro" id="IPR017850">
    <property type="entry name" value="Alkaline_phosphatase_core_sf"/>
</dbReference>
<dbReference type="Proteomes" id="UP000030675">
    <property type="component" value="Unassembled WGS sequence"/>
</dbReference>
<sequence length="500" mass="57080">MKQKIKMFIKNKHLLFDLAISLLLVILTTTAMGANHRNYLLTIVVYFVGFVIAAGYKRVKYWLLVPLLIICWLYLPVGMIYGSPNIGSVASLFDTNKQEAWEFITNLPSDVIPWSVSLFVLIVIFSFKKTSYQLKHDIPLLIAVALLYFSPYHHFFVRGYKSVTDYFVQEQALEAAFSHKVNVDIEQVSPKYQNYVLVIGESMRRDYMSLYGYPTQTTPYLDKANGLFVNGYISTAPNTTTSLPRTLSLSQGLTFEPNINLINLANSAGFKTYWLSNQGKMGRYDTPISEFAILSNETHFLKNGSFNGSINYQDSDLLPVFKQALSEKTPEHKLIVVHLMGSHAKFCRRIKRDQFNLKDKQLSCYLSTYREFDQLMKNMVGILNNSHQSYSLLYFSDHGLSDSHSKGQPVYLVHGPDHKSNYEVPFFILSSDSHEHKLLNKPVSAYHFLSLFSDWTGITSKKVTPLSIDQINDKNIKVFNYTKMVNFNDLAPDPAVKISS</sequence>
<dbReference type="GO" id="GO:0005886">
    <property type="term" value="C:plasma membrane"/>
    <property type="evidence" value="ECO:0007669"/>
    <property type="project" value="UniProtKB-SubCell"/>
</dbReference>
<dbReference type="PANTHER" id="PTHR30443">
    <property type="entry name" value="INNER MEMBRANE PROTEIN"/>
    <property type="match status" value="1"/>
</dbReference>
<evidence type="ECO:0000256" key="2">
    <source>
        <dbReference type="ARBA" id="ARBA00022475"/>
    </source>
</evidence>
<dbReference type="AlphaFoldDB" id="V5H4I9"/>
<keyword evidence="6 8" id="KW-0472">Membrane</keyword>
<evidence type="ECO:0000256" key="4">
    <source>
        <dbReference type="ARBA" id="ARBA00022692"/>
    </source>
</evidence>
<dbReference type="EMBL" id="DF196821">
    <property type="protein sequence ID" value="GAD31962.1"/>
    <property type="molecule type" value="Genomic_DNA"/>
</dbReference>
<dbReference type="eggNOG" id="COG2194">
    <property type="taxonomic scope" value="Bacteria"/>
</dbReference>
<evidence type="ECO:0000259" key="9">
    <source>
        <dbReference type="Pfam" id="PF00884"/>
    </source>
</evidence>
<gene>
    <name evidence="10" type="ORF">PLEI_3628</name>
</gene>
<accession>V5H4I9</accession>
<organism evidence="10 11">
    <name type="scientific">Photobacterium leiognathi lrivu.4.1</name>
    <dbReference type="NCBI Taxonomy" id="1248232"/>
    <lineage>
        <taxon>Bacteria</taxon>
        <taxon>Pseudomonadati</taxon>
        <taxon>Pseudomonadota</taxon>
        <taxon>Gammaproteobacteria</taxon>
        <taxon>Vibrionales</taxon>
        <taxon>Vibrionaceae</taxon>
        <taxon>Photobacterium</taxon>
    </lineage>
</organism>
<dbReference type="HOGENOM" id="CLU_039390_3_0_6"/>
<evidence type="ECO:0000256" key="5">
    <source>
        <dbReference type="ARBA" id="ARBA00022989"/>
    </source>
</evidence>
<feature type="transmembrane region" description="Helical" evidence="8">
    <location>
        <begin position="111"/>
        <end position="127"/>
    </location>
</feature>